<feature type="region of interest" description="Disordered" evidence="1">
    <location>
        <begin position="94"/>
        <end position="114"/>
    </location>
</feature>
<dbReference type="GO" id="GO:0046983">
    <property type="term" value="F:protein dimerization activity"/>
    <property type="evidence" value="ECO:0007669"/>
    <property type="project" value="InterPro"/>
</dbReference>
<dbReference type="PANTHER" id="PTHR46481">
    <property type="entry name" value="ZINC FINGER BED DOMAIN-CONTAINING PROTEIN 4"/>
    <property type="match status" value="1"/>
</dbReference>
<protein>
    <submittedName>
        <fullName evidence="4">HAT C-terminal dimerisation domain-containing protein</fullName>
    </submittedName>
</protein>
<evidence type="ECO:0000259" key="2">
    <source>
        <dbReference type="Pfam" id="PF05699"/>
    </source>
</evidence>
<dbReference type="Proteomes" id="UP000887540">
    <property type="component" value="Unplaced"/>
</dbReference>
<proteinExistence type="predicted"/>
<keyword evidence="3" id="KW-1185">Reference proteome</keyword>
<dbReference type="Pfam" id="PF05699">
    <property type="entry name" value="Dimer_Tnp_hAT"/>
    <property type="match status" value="1"/>
</dbReference>
<accession>A0A914E4G0</accession>
<dbReference type="AlphaFoldDB" id="A0A914E4G0"/>
<sequence>MCRADEPISIQFPIARALTADIHAIGDPDLQQVRDSILRLLEEKFNVKNEKIHGLVIFLDPRFKDRIASNKIEFNANMTSWIQEECEQEADVPINNNDSEINSPPPKRSNSFSGRHSQLFNDEIGVEEERACNAIIEMKAYCKVKCVDPEEDPLEFWKENERMCPILAKLARIFLSAPATSQPSEQLFLIARDVGNIIDINRSMALHNVIKPTPGMVKM</sequence>
<dbReference type="InterPro" id="IPR052035">
    <property type="entry name" value="ZnF_BED_domain_contain"/>
</dbReference>
<organism evidence="3 4">
    <name type="scientific">Acrobeloides nanus</name>
    <dbReference type="NCBI Taxonomy" id="290746"/>
    <lineage>
        <taxon>Eukaryota</taxon>
        <taxon>Metazoa</taxon>
        <taxon>Ecdysozoa</taxon>
        <taxon>Nematoda</taxon>
        <taxon>Chromadorea</taxon>
        <taxon>Rhabditida</taxon>
        <taxon>Tylenchina</taxon>
        <taxon>Cephalobomorpha</taxon>
        <taxon>Cephaloboidea</taxon>
        <taxon>Cephalobidae</taxon>
        <taxon>Acrobeloides</taxon>
    </lineage>
</organism>
<evidence type="ECO:0000313" key="3">
    <source>
        <dbReference type="Proteomes" id="UP000887540"/>
    </source>
</evidence>
<dbReference type="SUPFAM" id="SSF53098">
    <property type="entry name" value="Ribonuclease H-like"/>
    <property type="match status" value="1"/>
</dbReference>
<reference evidence="4" key="1">
    <citation type="submission" date="2022-11" db="UniProtKB">
        <authorList>
            <consortium name="WormBaseParasite"/>
        </authorList>
    </citation>
    <scope>IDENTIFICATION</scope>
</reference>
<feature type="domain" description="HAT C-terminal dimerisation" evidence="2">
    <location>
        <begin position="139"/>
        <end position="203"/>
    </location>
</feature>
<name>A0A914E4G0_9BILA</name>
<evidence type="ECO:0000256" key="1">
    <source>
        <dbReference type="SAM" id="MobiDB-lite"/>
    </source>
</evidence>
<evidence type="ECO:0000313" key="4">
    <source>
        <dbReference type="WBParaSite" id="ACRNAN_scaffold5634.g11889.t1"/>
    </source>
</evidence>
<dbReference type="WBParaSite" id="ACRNAN_scaffold5634.g11889.t1">
    <property type="protein sequence ID" value="ACRNAN_scaffold5634.g11889.t1"/>
    <property type="gene ID" value="ACRNAN_scaffold5634.g11889"/>
</dbReference>
<dbReference type="PANTHER" id="PTHR46481:SF9">
    <property type="entry name" value="ZINC FINGER BED DOMAIN-CONTAINING PROTEIN 1-LIKE"/>
    <property type="match status" value="1"/>
</dbReference>
<dbReference type="InterPro" id="IPR008906">
    <property type="entry name" value="HATC_C_dom"/>
</dbReference>
<dbReference type="InterPro" id="IPR012337">
    <property type="entry name" value="RNaseH-like_sf"/>
</dbReference>